<evidence type="ECO:0000259" key="5">
    <source>
        <dbReference type="Pfam" id="PF01869"/>
    </source>
</evidence>
<evidence type="ECO:0000256" key="1">
    <source>
        <dbReference type="ARBA" id="ARBA00006198"/>
    </source>
</evidence>
<feature type="domain" description="ATPase BadF/BadG/BcrA/BcrD type" evidence="5">
    <location>
        <begin position="6"/>
        <end position="291"/>
    </location>
</feature>
<dbReference type="Pfam" id="PF01869">
    <property type="entry name" value="BcrAD_BadFG"/>
    <property type="match status" value="1"/>
</dbReference>
<dbReference type="PANTHER" id="PTHR12862">
    <property type="entry name" value="BADF TYPE ATPASE DOMAIN-CONTAINING PROTEIN"/>
    <property type="match status" value="1"/>
</dbReference>
<keyword evidence="7" id="KW-1185">Reference proteome</keyword>
<dbReference type="EC" id="2.7.1.59" evidence="2"/>
<comment type="similarity">
    <text evidence="1">Belongs to the eukaryotic-type N-acetylglucosamine kinase family.</text>
</comment>
<dbReference type="GO" id="GO:0045127">
    <property type="term" value="F:N-acetylglucosamine kinase activity"/>
    <property type="evidence" value="ECO:0007669"/>
    <property type="project" value="UniProtKB-EC"/>
</dbReference>
<evidence type="ECO:0000256" key="2">
    <source>
        <dbReference type="ARBA" id="ARBA00012122"/>
    </source>
</evidence>
<sequence>MKYFGGIEGGETNSTCIICDEKGECIVTKEGLGTNHSLIGMIALVARIAELVQRSKESANISEDETLDALGLSLSGLWQKHKREELEKFLSSSYPNLAKSYLIMEDAMGSIYTASPNGGVVLTSDISSSALLINPDGSTQTCGGWGIFIGDEGSAIYIALRAIKIIFNEMDGFRRTCPYPIEGVWDLIKEYFKIETREELMTNFFQNFDKSLIAPLSTKLAEAAEKGNRLAQSLFREAGEDLGTMTAALIPKIQPDSLKSNTLNILCMGSVWSNLSLLKEGFRKGLQNATIPFAINLLRLNKSSAFGACYLAADHIEFDLPRNYSDNYDIWYQYQIKCACNPRNRNY</sequence>
<organism evidence="6 7">
    <name type="scientific">Glossina brevipalpis</name>
    <dbReference type="NCBI Taxonomy" id="37001"/>
    <lineage>
        <taxon>Eukaryota</taxon>
        <taxon>Metazoa</taxon>
        <taxon>Ecdysozoa</taxon>
        <taxon>Arthropoda</taxon>
        <taxon>Hexapoda</taxon>
        <taxon>Insecta</taxon>
        <taxon>Pterygota</taxon>
        <taxon>Neoptera</taxon>
        <taxon>Endopterygota</taxon>
        <taxon>Diptera</taxon>
        <taxon>Brachycera</taxon>
        <taxon>Muscomorpha</taxon>
        <taxon>Hippoboscoidea</taxon>
        <taxon>Glossinidae</taxon>
        <taxon>Glossina</taxon>
    </lineage>
</organism>
<dbReference type="AlphaFoldDB" id="A0A1A9X2K6"/>
<dbReference type="VEuPathDB" id="VectorBase:GBRI041993"/>
<evidence type="ECO:0000256" key="4">
    <source>
        <dbReference type="ARBA" id="ARBA00031123"/>
    </source>
</evidence>
<dbReference type="PANTHER" id="PTHR12862:SF0">
    <property type="entry name" value="N-ACETYL-D-GLUCOSAMINE KINASE"/>
    <property type="match status" value="1"/>
</dbReference>
<evidence type="ECO:0000256" key="3">
    <source>
        <dbReference type="ARBA" id="ARBA00014974"/>
    </source>
</evidence>
<dbReference type="Gene3D" id="3.30.420.40">
    <property type="match status" value="2"/>
</dbReference>
<dbReference type="SUPFAM" id="SSF53067">
    <property type="entry name" value="Actin-like ATPase domain"/>
    <property type="match status" value="2"/>
</dbReference>
<dbReference type="Proteomes" id="UP000091820">
    <property type="component" value="Unassembled WGS sequence"/>
</dbReference>
<dbReference type="InterPro" id="IPR039758">
    <property type="entry name" value="NAGK-like"/>
</dbReference>
<accession>A0A1A9X2K6</accession>
<reference evidence="7" key="1">
    <citation type="submission" date="2014-03" db="EMBL/GenBank/DDBJ databases">
        <authorList>
            <person name="Aksoy S."/>
            <person name="Warren W."/>
            <person name="Wilson R.K."/>
        </authorList>
    </citation>
    <scope>NUCLEOTIDE SEQUENCE [LARGE SCALE GENOMIC DNA]</scope>
    <source>
        <strain evidence="7">IAEA</strain>
    </source>
</reference>
<reference evidence="6" key="2">
    <citation type="submission" date="2020-05" db="UniProtKB">
        <authorList>
            <consortium name="EnsemblMetazoa"/>
        </authorList>
    </citation>
    <scope>IDENTIFICATION</scope>
    <source>
        <strain evidence="6">IAEA</strain>
    </source>
</reference>
<dbReference type="InterPro" id="IPR043129">
    <property type="entry name" value="ATPase_NBD"/>
</dbReference>
<dbReference type="EnsemblMetazoa" id="GBRI041993-RA">
    <property type="protein sequence ID" value="GBRI041993-PA"/>
    <property type="gene ID" value="GBRI041993"/>
</dbReference>
<evidence type="ECO:0000313" key="6">
    <source>
        <dbReference type="EnsemblMetazoa" id="GBRI041993-PA"/>
    </source>
</evidence>
<evidence type="ECO:0000313" key="7">
    <source>
        <dbReference type="Proteomes" id="UP000091820"/>
    </source>
</evidence>
<protein>
    <recommendedName>
        <fullName evidence="3">N-acetyl-D-glucosamine kinase</fullName>
        <ecNumber evidence="2">2.7.1.59</ecNumber>
    </recommendedName>
    <alternativeName>
        <fullName evidence="4">GlcNAc kinase</fullName>
    </alternativeName>
</protein>
<dbReference type="InterPro" id="IPR002731">
    <property type="entry name" value="ATPase_BadF"/>
</dbReference>
<proteinExistence type="inferred from homology"/>
<dbReference type="STRING" id="37001.A0A1A9X2K6"/>
<name>A0A1A9X2K6_9MUSC</name>